<accession>A0A494Z1B5</accession>
<protein>
    <submittedName>
        <fullName evidence="2">DUF4227 family protein</fullName>
    </submittedName>
</protein>
<keyword evidence="1" id="KW-1133">Transmembrane helix</keyword>
<dbReference type="Proteomes" id="UP000281813">
    <property type="component" value="Unassembled WGS sequence"/>
</dbReference>
<evidence type="ECO:0000313" key="3">
    <source>
        <dbReference type="Proteomes" id="UP000281813"/>
    </source>
</evidence>
<sequence>MKQLIWDTIKVFVIFTICTCLFYFGLRMMHAEYENYHRYDEPEGPSVKVFHSDQRVIDRFNILFRLGE</sequence>
<dbReference type="InterPro" id="IPR025321">
    <property type="entry name" value="DUF4227"/>
</dbReference>
<comment type="caution">
    <text evidence="2">The sequence shown here is derived from an EMBL/GenBank/DDBJ whole genome shotgun (WGS) entry which is preliminary data.</text>
</comment>
<proteinExistence type="predicted"/>
<dbReference type="Pfam" id="PF14004">
    <property type="entry name" value="DUF4227"/>
    <property type="match status" value="1"/>
</dbReference>
<organism evidence="2 3">
    <name type="scientific">Oceanobacillus bengalensis</name>
    <dbReference type="NCBI Taxonomy" id="1435466"/>
    <lineage>
        <taxon>Bacteria</taxon>
        <taxon>Bacillati</taxon>
        <taxon>Bacillota</taxon>
        <taxon>Bacilli</taxon>
        <taxon>Bacillales</taxon>
        <taxon>Bacillaceae</taxon>
        <taxon>Oceanobacillus</taxon>
    </lineage>
</organism>
<keyword evidence="1" id="KW-0812">Transmembrane</keyword>
<evidence type="ECO:0000256" key="1">
    <source>
        <dbReference type="SAM" id="Phobius"/>
    </source>
</evidence>
<dbReference type="EMBL" id="RBZO01000010">
    <property type="protein sequence ID" value="RKQ16085.1"/>
    <property type="molecule type" value="Genomic_DNA"/>
</dbReference>
<dbReference type="OrthoDB" id="2691647at2"/>
<gene>
    <name evidence="2" type="ORF">D8M05_08270</name>
</gene>
<keyword evidence="1" id="KW-0472">Membrane</keyword>
<dbReference type="AlphaFoldDB" id="A0A494Z1B5"/>
<keyword evidence="3" id="KW-1185">Reference proteome</keyword>
<evidence type="ECO:0000313" key="2">
    <source>
        <dbReference type="EMBL" id="RKQ16085.1"/>
    </source>
</evidence>
<feature type="transmembrane region" description="Helical" evidence="1">
    <location>
        <begin position="6"/>
        <end position="26"/>
    </location>
</feature>
<reference evidence="2 3" key="1">
    <citation type="journal article" date="2015" name="Antonie Van Leeuwenhoek">
        <title>Oceanobacillus bengalensis sp. nov., a bacterium isolated from seawater of the Bay of Bengal.</title>
        <authorList>
            <person name="Yongchang O."/>
            <person name="Xiang W."/>
            <person name="Wang G."/>
        </authorList>
    </citation>
    <scope>NUCLEOTIDE SEQUENCE [LARGE SCALE GENOMIC DNA]</scope>
    <source>
        <strain evidence="2 3">MCCC 1K00260</strain>
    </source>
</reference>
<dbReference type="RefSeq" id="WP_121130550.1">
    <property type="nucleotide sequence ID" value="NZ_JBHUFK010000026.1"/>
</dbReference>
<name>A0A494Z1B5_9BACI</name>